<feature type="signal peptide" evidence="1">
    <location>
        <begin position="1"/>
        <end position="19"/>
    </location>
</feature>
<evidence type="ECO:0000313" key="3">
    <source>
        <dbReference type="Proteomes" id="UP001501166"/>
    </source>
</evidence>
<proteinExistence type="predicted"/>
<protein>
    <submittedName>
        <fullName evidence="2">Sugar ABC transporter substrate-binding protein</fullName>
    </submittedName>
</protein>
<evidence type="ECO:0000313" key="2">
    <source>
        <dbReference type="EMBL" id="GAA0365252.1"/>
    </source>
</evidence>
<accession>A0ABP3H9A9</accession>
<dbReference type="InterPro" id="IPR006059">
    <property type="entry name" value="SBP"/>
</dbReference>
<feature type="chain" id="PRO_5046184955" evidence="1">
    <location>
        <begin position="20"/>
        <end position="441"/>
    </location>
</feature>
<gene>
    <name evidence="2" type="ORF">GCM10008932_16830</name>
</gene>
<dbReference type="PANTHER" id="PTHR43649:SF32">
    <property type="entry name" value="SUGAR BINDING SECRETED PROTEIN"/>
    <property type="match status" value="1"/>
</dbReference>
<dbReference type="RefSeq" id="WP_343755639.1">
    <property type="nucleotide sequence ID" value="NZ_BAAACW010000108.1"/>
</dbReference>
<dbReference type="PANTHER" id="PTHR43649">
    <property type="entry name" value="ARABINOSE-BINDING PROTEIN-RELATED"/>
    <property type="match status" value="1"/>
</dbReference>
<comment type="caution">
    <text evidence="2">The sequence shown here is derived from an EMBL/GenBank/DDBJ whole genome shotgun (WGS) entry which is preliminary data.</text>
</comment>
<keyword evidence="1" id="KW-0732">Signal</keyword>
<evidence type="ECO:0000256" key="1">
    <source>
        <dbReference type="SAM" id="SignalP"/>
    </source>
</evidence>
<dbReference type="Proteomes" id="UP001501166">
    <property type="component" value="Unassembled WGS sequence"/>
</dbReference>
<reference evidence="3" key="1">
    <citation type="journal article" date="2019" name="Int. J. Syst. Evol. Microbiol.">
        <title>The Global Catalogue of Microorganisms (GCM) 10K type strain sequencing project: providing services to taxonomists for standard genome sequencing and annotation.</title>
        <authorList>
            <consortium name="The Broad Institute Genomics Platform"/>
            <consortium name="The Broad Institute Genome Sequencing Center for Infectious Disease"/>
            <person name="Wu L."/>
            <person name="Ma J."/>
        </authorList>
    </citation>
    <scope>NUCLEOTIDE SEQUENCE [LARGE SCALE GENOMIC DNA]</scope>
    <source>
        <strain evidence="3">JCM 12662</strain>
    </source>
</reference>
<sequence>MISKRNFLALGASALLLLAACGNGGGNGNGNGDGNADGDDFEGASDDPQELTVWTWDPNFNVVALEMAEEIYQEENPDFSLNIVENSQEDVVQRLNTSLSSGVETGLPNIVFIEDYRAPSFLNSYEGSFLPLQDHFNVDDFAEYKIAAGTHDGNVYNIPFDSGVTGNYVRTDYLEEAGYTLEDLEDITWDEYIDIGIDVYEQTGISWITNDHSDLGIMRIMLQSAGVWWTEEDGVTPYIVDNEPLRKSFEYYKEMFDAGIMNVHNEWDQFIQAFNNGDVVTVPTGNWISASITQEESQSGNWGIAPIPRMDIEESVNASNLGGSSIYVMNLDDNDLAIDFLVSTFGSDVQFYQDILVEIGAVGAFEPAAAGEAYEYESEFYGGQQIYQDLAEWTQEIPEVDFGQRTYEIQDILSVALQDYIGGADLDDVLENAQQQAESSM</sequence>
<dbReference type="EMBL" id="BAAACW010000108">
    <property type="protein sequence ID" value="GAA0365252.1"/>
    <property type="molecule type" value="Genomic_DNA"/>
</dbReference>
<dbReference type="Gene3D" id="3.40.190.10">
    <property type="entry name" value="Periplasmic binding protein-like II"/>
    <property type="match status" value="1"/>
</dbReference>
<keyword evidence="3" id="KW-1185">Reference proteome</keyword>
<dbReference type="Pfam" id="PF13416">
    <property type="entry name" value="SBP_bac_8"/>
    <property type="match status" value="1"/>
</dbReference>
<dbReference type="PROSITE" id="PS51257">
    <property type="entry name" value="PROKAR_LIPOPROTEIN"/>
    <property type="match status" value="1"/>
</dbReference>
<organism evidence="2 3">
    <name type="scientific">Alkalibacterium iburiense</name>
    <dbReference type="NCBI Taxonomy" id="290589"/>
    <lineage>
        <taxon>Bacteria</taxon>
        <taxon>Bacillati</taxon>
        <taxon>Bacillota</taxon>
        <taxon>Bacilli</taxon>
        <taxon>Lactobacillales</taxon>
        <taxon>Carnobacteriaceae</taxon>
        <taxon>Alkalibacterium</taxon>
    </lineage>
</organism>
<dbReference type="InterPro" id="IPR050490">
    <property type="entry name" value="Bact_solute-bd_prot1"/>
</dbReference>
<name>A0ABP3H9A9_9LACT</name>
<dbReference type="SUPFAM" id="SSF53850">
    <property type="entry name" value="Periplasmic binding protein-like II"/>
    <property type="match status" value="1"/>
</dbReference>